<reference evidence="3" key="1">
    <citation type="journal article" date="2017" name="Nat. Commun.">
        <title>The asparagus genome sheds light on the origin and evolution of a young Y chromosome.</title>
        <authorList>
            <person name="Harkess A."/>
            <person name="Zhou J."/>
            <person name="Xu C."/>
            <person name="Bowers J.E."/>
            <person name="Van der Hulst R."/>
            <person name="Ayyampalayam S."/>
            <person name="Mercati F."/>
            <person name="Riccardi P."/>
            <person name="McKain M.R."/>
            <person name="Kakrana A."/>
            <person name="Tang H."/>
            <person name="Ray J."/>
            <person name="Groenendijk J."/>
            <person name="Arikit S."/>
            <person name="Mathioni S.M."/>
            <person name="Nakano M."/>
            <person name="Shan H."/>
            <person name="Telgmann-Rauber A."/>
            <person name="Kanno A."/>
            <person name="Yue Z."/>
            <person name="Chen H."/>
            <person name="Li W."/>
            <person name="Chen Y."/>
            <person name="Xu X."/>
            <person name="Zhang Y."/>
            <person name="Luo S."/>
            <person name="Chen H."/>
            <person name="Gao J."/>
            <person name="Mao Z."/>
            <person name="Pires J.C."/>
            <person name="Luo M."/>
            <person name="Kudrna D."/>
            <person name="Wing R.A."/>
            <person name="Meyers B.C."/>
            <person name="Yi K."/>
            <person name="Kong H."/>
            <person name="Lavrijsen P."/>
            <person name="Sunseri F."/>
            <person name="Falavigna A."/>
            <person name="Ye Y."/>
            <person name="Leebens-Mack J.H."/>
            <person name="Chen G."/>
        </authorList>
    </citation>
    <scope>NUCLEOTIDE SEQUENCE [LARGE SCALE GENOMIC DNA]</scope>
    <source>
        <strain evidence="3">cv. DH0086</strain>
    </source>
</reference>
<dbReference type="EMBL" id="CM007383">
    <property type="protein sequence ID" value="ONK76435.1"/>
    <property type="molecule type" value="Genomic_DNA"/>
</dbReference>
<dbReference type="Proteomes" id="UP000243459">
    <property type="component" value="Chromosome 3"/>
</dbReference>
<protein>
    <recommendedName>
        <fullName evidence="4">Retrotransposon Copia-like N-terminal domain-containing protein</fullName>
    </recommendedName>
</protein>
<evidence type="ECO:0000256" key="1">
    <source>
        <dbReference type="SAM" id="MobiDB-lite"/>
    </source>
</evidence>
<accession>A0A5P1FDG7</accession>
<dbReference type="Gramene" id="ONK76435">
    <property type="protein sequence ID" value="ONK76435"/>
    <property type="gene ID" value="A4U43_C03F27860"/>
</dbReference>
<dbReference type="PANTHER" id="PTHR37610:SF40">
    <property type="entry name" value="OS01G0909600 PROTEIN"/>
    <property type="match status" value="1"/>
</dbReference>
<evidence type="ECO:0008006" key="4">
    <source>
        <dbReference type="Google" id="ProtNLM"/>
    </source>
</evidence>
<evidence type="ECO:0000313" key="3">
    <source>
        <dbReference type="Proteomes" id="UP000243459"/>
    </source>
</evidence>
<organism evidence="2 3">
    <name type="scientific">Asparagus officinalis</name>
    <name type="common">Garden asparagus</name>
    <dbReference type="NCBI Taxonomy" id="4686"/>
    <lineage>
        <taxon>Eukaryota</taxon>
        <taxon>Viridiplantae</taxon>
        <taxon>Streptophyta</taxon>
        <taxon>Embryophyta</taxon>
        <taxon>Tracheophyta</taxon>
        <taxon>Spermatophyta</taxon>
        <taxon>Magnoliopsida</taxon>
        <taxon>Liliopsida</taxon>
        <taxon>Asparagales</taxon>
        <taxon>Asparagaceae</taxon>
        <taxon>Asparagoideae</taxon>
        <taxon>Asparagus</taxon>
    </lineage>
</organism>
<gene>
    <name evidence="2" type="ORF">A4U43_C03F27860</name>
</gene>
<keyword evidence="3" id="KW-1185">Reference proteome</keyword>
<dbReference type="PANTHER" id="PTHR37610">
    <property type="entry name" value="CCHC-TYPE DOMAIN-CONTAINING PROTEIN"/>
    <property type="match status" value="1"/>
</dbReference>
<name>A0A5P1FDG7_ASPOF</name>
<dbReference type="AlphaFoldDB" id="A0A5P1FDG7"/>
<evidence type="ECO:0000313" key="2">
    <source>
        <dbReference type="EMBL" id="ONK76435.1"/>
    </source>
</evidence>
<proteinExistence type="predicted"/>
<feature type="region of interest" description="Disordered" evidence="1">
    <location>
        <begin position="170"/>
        <end position="201"/>
    </location>
</feature>
<sequence>MTGSNISSATTTTSTTAEILAPKVVLGTTVKLNGTNYLLWAQAFRIFIGAQNKLAHLLTPPLASTDPTYPAWISADCCVMTWLLNNMEAHISSSVMFSNTTKETWENLKIMYDIEKNASRVFELYEQFFLFNRVIALFLSTLVTTGVTTVSPTQSPPSIDQSVIFSGRGRGRGHGRGHDLDVGGGRGPFGGRPIASDRSLC</sequence>